<dbReference type="RefSeq" id="WP_338833847.1">
    <property type="nucleotide sequence ID" value="NZ_CP147711.1"/>
</dbReference>
<feature type="domain" description="Transposase IS4-like" evidence="1">
    <location>
        <begin position="99"/>
        <end position="329"/>
    </location>
</feature>
<reference evidence="3" key="2">
    <citation type="submission" date="2024-03" db="EMBL/GenBank/DDBJ databases">
        <authorList>
            <person name="Bromfield E.S.P."/>
            <person name="Cloutier S."/>
        </authorList>
    </citation>
    <scope>NUCLEOTIDE SEQUENCE</scope>
    <source>
        <strain evidence="3">5S5</strain>
    </source>
</reference>
<dbReference type="EMBL" id="CP147711">
    <property type="protein sequence ID" value="WXC79296.1"/>
    <property type="molecule type" value="Genomic_DNA"/>
</dbReference>
<dbReference type="PANTHER" id="PTHR30298:SF0">
    <property type="entry name" value="PROTEIN YBFL-RELATED"/>
    <property type="match status" value="1"/>
</dbReference>
<gene>
    <name evidence="3" type="ORF">WDK88_40025</name>
</gene>
<evidence type="ECO:0000313" key="3">
    <source>
        <dbReference type="EMBL" id="WXC79296.1"/>
    </source>
</evidence>
<reference evidence="3" key="1">
    <citation type="journal article" date="2021" name="Int. J. Syst. Evol. Microbiol.">
        <title>Bradyrhizobium septentrionale sp. nov. (sv. septentrionale) and Bradyrhizobium quebecense sp. nov. (sv. septentrionale) associated with legumes native to Canada possess rearranged symbiosis genes and numerous insertion sequences.</title>
        <authorList>
            <person name="Bromfield E.S.P."/>
            <person name="Cloutier S."/>
        </authorList>
    </citation>
    <scope>NUCLEOTIDE SEQUENCE</scope>
    <source>
        <strain evidence="3">5S5</strain>
    </source>
</reference>
<dbReference type="Pfam" id="PF13808">
    <property type="entry name" value="DDE_Tnp_1_assoc"/>
    <property type="match status" value="1"/>
</dbReference>
<dbReference type="InterPro" id="IPR002559">
    <property type="entry name" value="Transposase_11"/>
</dbReference>
<dbReference type="NCBIfam" id="NF033564">
    <property type="entry name" value="transpos_ISAs1"/>
    <property type="match status" value="1"/>
</dbReference>
<dbReference type="InterPro" id="IPR032806">
    <property type="entry name" value="YbfD_N"/>
</dbReference>
<dbReference type="Pfam" id="PF01609">
    <property type="entry name" value="DDE_Tnp_1"/>
    <property type="match status" value="1"/>
</dbReference>
<evidence type="ECO:0000259" key="2">
    <source>
        <dbReference type="Pfam" id="PF13808"/>
    </source>
</evidence>
<dbReference type="PANTHER" id="PTHR30298">
    <property type="entry name" value="H REPEAT-ASSOCIATED PREDICTED TRANSPOSASE"/>
    <property type="match status" value="1"/>
</dbReference>
<dbReference type="InterPro" id="IPR051698">
    <property type="entry name" value="Transposase_11-like"/>
</dbReference>
<dbReference type="Proteomes" id="UP001432046">
    <property type="component" value="Chromosome"/>
</dbReference>
<feature type="domain" description="H repeat-associated protein N-terminal" evidence="2">
    <location>
        <begin position="10"/>
        <end position="92"/>
    </location>
</feature>
<accession>A0ABZ2NYV0</accession>
<evidence type="ECO:0000313" key="4">
    <source>
        <dbReference type="Proteomes" id="UP001432046"/>
    </source>
</evidence>
<organism evidence="3 4">
    <name type="scientific">Bradyrhizobium septentrionale</name>
    <dbReference type="NCBI Taxonomy" id="1404411"/>
    <lineage>
        <taxon>Bacteria</taxon>
        <taxon>Pseudomonadati</taxon>
        <taxon>Pseudomonadota</taxon>
        <taxon>Alphaproteobacteria</taxon>
        <taxon>Hyphomicrobiales</taxon>
        <taxon>Nitrobacteraceae</taxon>
        <taxon>Bradyrhizobium</taxon>
    </lineage>
</organism>
<proteinExistence type="predicted"/>
<name>A0ABZ2NYV0_9BRAD</name>
<protein>
    <submittedName>
        <fullName evidence="3">ISAs1 family transposase</fullName>
    </submittedName>
</protein>
<evidence type="ECO:0000259" key="1">
    <source>
        <dbReference type="Pfam" id="PF01609"/>
    </source>
</evidence>
<dbReference type="InterPro" id="IPR047647">
    <property type="entry name" value="ISAs1_transpos"/>
</dbReference>
<keyword evidence="4" id="KW-1185">Reference proteome</keyword>
<sequence length="362" mass="40260">MSREKLRRLFRPLKDPRAGNTRHDLLEILVIALAATLAGAKTCTEFEFFGKGREQLLRKFLELGHGIPSHDTFSNVFRVLDPKGLEAVLRKFSKSFGVKGVVSIDGKALRGAFTRGRRATPLHMVNVWAAGTRMALAQRKAPNRNEIAGALEVLALLDLDGALVTADALHCRPDTAQAIRDRKGHYVLAIKSNRGRLFKAVKALLDTARKPARASQRRTSAHGRIERRQAIVVPAPDLAKQYSFPAIAVVGRIDSWRAKAGKTAKHTARYFLASRRLSAKKLLEAVRAHWGIENNLHWVLDVLFDEDACRSRKGHAAENLAAIRKLALNALQATPGPTRTSHKMLQARWNNDFLLSVLAHMR</sequence>